<feature type="region of interest" description="Disordered" evidence="2">
    <location>
        <begin position="1"/>
        <end position="523"/>
    </location>
</feature>
<comment type="caution">
    <text evidence="3">The sequence shown here is derived from an EMBL/GenBank/DDBJ whole genome shotgun (WGS) entry which is preliminary data.</text>
</comment>
<feature type="compositionally biased region" description="Polar residues" evidence="2">
    <location>
        <begin position="364"/>
        <end position="388"/>
    </location>
</feature>
<evidence type="ECO:0000256" key="1">
    <source>
        <dbReference type="SAM" id="Coils"/>
    </source>
</evidence>
<gene>
    <name evidence="3" type="ORF">TRICI_004496</name>
</gene>
<dbReference type="VEuPathDB" id="FungiDB:TRICI_004496"/>
<dbReference type="Proteomes" id="UP000761534">
    <property type="component" value="Unassembled WGS sequence"/>
</dbReference>
<dbReference type="GO" id="GO:0051301">
    <property type="term" value="P:cell division"/>
    <property type="evidence" value="ECO:0007669"/>
    <property type="project" value="InterPro"/>
</dbReference>
<feature type="compositionally biased region" description="Polar residues" evidence="2">
    <location>
        <begin position="477"/>
        <end position="488"/>
    </location>
</feature>
<dbReference type="PANTHER" id="PTHR14778">
    <property type="entry name" value="KINETOCHORE-ASSOCIATED PROTEIN DSN1 HOMOLOG"/>
    <property type="match status" value="1"/>
</dbReference>
<keyword evidence="4" id="KW-1185">Reference proteome</keyword>
<dbReference type="GO" id="GO:0000444">
    <property type="term" value="C:MIS12/MIND type complex"/>
    <property type="evidence" value="ECO:0007669"/>
    <property type="project" value="InterPro"/>
</dbReference>
<feature type="compositionally biased region" description="Acidic residues" evidence="2">
    <location>
        <begin position="221"/>
        <end position="232"/>
    </location>
</feature>
<reference evidence="3" key="1">
    <citation type="journal article" date="2019" name="G3 (Bethesda)">
        <title>Genome Assemblies of Two Rare Opportunistic Yeast Pathogens: Diutina rugosa (syn. Candida rugosa) and Trichomonascus ciferrii (syn. Candida ciferrii).</title>
        <authorList>
            <person name="Mixao V."/>
            <person name="Saus E."/>
            <person name="Hansen A.P."/>
            <person name="Lass-Florl C."/>
            <person name="Gabaldon T."/>
        </authorList>
    </citation>
    <scope>NUCLEOTIDE SEQUENCE</scope>
    <source>
        <strain evidence="3">CBS 4856</strain>
    </source>
</reference>
<evidence type="ECO:0008006" key="5">
    <source>
        <dbReference type="Google" id="ProtNLM"/>
    </source>
</evidence>
<keyword evidence="1" id="KW-0175">Coiled coil</keyword>
<evidence type="ECO:0000313" key="4">
    <source>
        <dbReference type="Proteomes" id="UP000761534"/>
    </source>
</evidence>
<feature type="compositionally biased region" description="Basic and acidic residues" evidence="2">
    <location>
        <begin position="425"/>
        <end position="448"/>
    </location>
</feature>
<dbReference type="PANTHER" id="PTHR14778:SF2">
    <property type="entry name" value="KINETOCHORE-ASSOCIATED PROTEIN DSN1 HOMOLOG"/>
    <property type="match status" value="1"/>
</dbReference>
<evidence type="ECO:0000313" key="3">
    <source>
        <dbReference type="EMBL" id="KAA8909429.1"/>
    </source>
</evidence>
<feature type="coiled-coil region" evidence="1">
    <location>
        <begin position="639"/>
        <end position="673"/>
    </location>
</feature>
<dbReference type="EMBL" id="SWFS01000340">
    <property type="protein sequence ID" value="KAA8909429.1"/>
    <property type="molecule type" value="Genomic_DNA"/>
</dbReference>
<name>A0A642V0V4_9ASCO</name>
<feature type="compositionally biased region" description="Basic and acidic residues" evidence="2">
    <location>
        <begin position="201"/>
        <end position="212"/>
    </location>
</feature>
<proteinExistence type="predicted"/>
<dbReference type="GO" id="GO:0007059">
    <property type="term" value="P:chromosome segregation"/>
    <property type="evidence" value="ECO:0007669"/>
    <property type="project" value="InterPro"/>
</dbReference>
<feature type="compositionally biased region" description="Polar residues" evidence="2">
    <location>
        <begin position="30"/>
        <end position="40"/>
    </location>
</feature>
<dbReference type="AlphaFoldDB" id="A0A642V0V4"/>
<feature type="compositionally biased region" description="Basic residues" evidence="2">
    <location>
        <begin position="1"/>
        <end position="11"/>
    </location>
</feature>
<accession>A0A642V0V4</accession>
<protein>
    <recommendedName>
        <fullName evidence="5">Kinetochore protein mis13</fullName>
    </recommendedName>
</protein>
<dbReference type="InterPro" id="IPR013218">
    <property type="entry name" value="Dsn1/Mis13"/>
</dbReference>
<feature type="compositionally biased region" description="Acidic residues" evidence="2">
    <location>
        <begin position="298"/>
        <end position="310"/>
    </location>
</feature>
<feature type="compositionally biased region" description="Acidic residues" evidence="2">
    <location>
        <begin position="266"/>
        <end position="278"/>
    </location>
</feature>
<organism evidence="3 4">
    <name type="scientific">Trichomonascus ciferrii</name>
    <dbReference type="NCBI Taxonomy" id="44093"/>
    <lineage>
        <taxon>Eukaryota</taxon>
        <taxon>Fungi</taxon>
        <taxon>Dikarya</taxon>
        <taxon>Ascomycota</taxon>
        <taxon>Saccharomycotina</taxon>
        <taxon>Dipodascomycetes</taxon>
        <taxon>Dipodascales</taxon>
        <taxon>Trichomonascaceae</taxon>
        <taxon>Trichomonascus</taxon>
        <taxon>Trichomonascus ciferrii complex</taxon>
    </lineage>
</organism>
<sequence>MGPKKQKSKAKKGPEVSDEDTLAIGKRATRTQNARPASRSTKTREPSEDLEEDDGFVFTRKSKAEAAARPATRGKAKSIESEPPATRGDKRKKAKDDDDEREENVVPQKDAKRAKKTAASTRAKRANSDHEAEVEDELIPEPKSRRVGASNGSSKKAKALLDEEEEEEEEAQEPAPKRGRPKKTTKDQPPVAAKKGRPTKKKQEEDAVERPQRKTRSVAGQEEEPEVEDELAEPPKGQKGSRKAATENDKPKRGGRRTKTQQQNEEQVEEEEAAVEEEPQPKRGTRRTRAQQQKDKETEEEEEEEEDALVAEEPKPKRGGRKAKTQRQNEEPPTESKSGKGRRSKKQEAPPSPPPEEEPRKTRQATSNKVANNSRKKGTSTLASFETSSADEKKRATTTKKTKTSKADTKGKSKLASLESDESERDNGEEQEKVLEDTTTGSDDKAFQLDDVNEPNDHKDNNNDDNDANNNDGNNDTTPRATTTSQEEVVSLPISDTPVIRRNQELRRKSGVRRSSLGNRGKRVSSIGNGFVAVPHDDVDPKDFYKHADSDIPDPHRMKQILLWCSKRVLDSQNEQLKKLKERPKKSTADETTALTIARVIEDEIIRDLVQGKVSTSWWTRPEESENDREVIKQPNSQNVTNAENLKAFEKRLKDLDNEKAQWTSLLESIKSREPIPPETIATTSSSTTDTREQVDKAVSQFQRIQEKCQTLEPTVDKLYDSVHKIQSISQASRIFHSNQMKELTSLLNQNTSSQSSKPPIRDILRSLTRLQPPPQPPQS</sequence>
<feature type="compositionally biased region" description="Acidic residues" evidence="2">
    <location>
        <begin position="162"/>
        <end position="172"/>
    </location>
</feature>
<dbReference type="OrthoDB" id="3364649at2759"/>
<evidence type="ECO:0000256" key="2">
    <source>
        <dbReference type="SAM" id="MobiDB-lite"/>
    </source>
</evidence>
<dbReference type="Pfam" id="PF08202">
    <property type="entry name" value="MIS13"/>
    <property type="match status" value="1"/>
</dbReference>